<evidence type="ECO:0000313" key="2">
    <source>
        <dbReference type="EMBL" id="RNJ48094.1"/>
    </source>
</evidence>
<comment type="caution">
    <text evidence="2">The sequence shown here is derived from an EMBL/GenBank/DDBJ whole genome shotgun (WGS) entry which is preliminary data.</text>
</comment>
<gene>
    <name evidence="2" type="ORF">D1O30_19875</name>
</gene>
<evidence type="ECO:0000256" key="1">
    <source>
        <dbReference type="SAM" id="MobiDB-lite"/>
    </source>
</evidence>
<keyword evidence="3" id="KW-1185">Reference proteome</keyword>
<evidence type="ECO:0000313" key="3">
    <source>
        <dbReference type="Proteomes" id="UP000268623"/>
    </source>
</evidence>
<accession>A0A3M9XJF1</accession>
<dbReference type="Proteomes" id="UP000268623">
    <property type="component" value="Unassembled WGS sequence"/>
</dbReference>
<organism evidence="2 3">
    <name type="scientific">Methylocystis hirsuta</name>
    <dbReference type="NCBI Taxonomy" id="369798"/>
    <lineage>
        <taxon>Bacteria</taxon>
        <taxon>Pseudomonadati</taxon>
        <taxon>Pseudomonadota</taxon>
        <taxon>Alphaproteobacteria</taxon>
        <taxon>Hyphomicrobiales</taxon>
        <taxon>Methylocystaceae</taxon>
        <taxon>Methylocystis</taxon>
    </lineage>
</organism>
<proteinExistence type="predicted"/>
<reference evidence="2 3" key="1">
    <citation type="submission" date="2018-08" db="EMBL/GenBank/DDBJ databases">
        <title>Genome sequence of Methylocystis hirsuta CSC1, a methanotroph able to accumulate PHAs.</title>
        <authorList>
            <person name="Bordel S."/>
            <person name="Rodriguez E."/>
            <person name="Gancedo J."/>
            <person name="Munoz R."/>
        </authorList>
    </citation>
    <scope>NUCLEOTIDE SEQUENCE [LARGE SCALE GENOMIC DNA]</scope>
    <source>
        <strain evidence="2 3">CSC1</strain>
    </source>
</reference>
<name>A0A3M9XJF1_9HYPH</name>
<protein>
    <submittedName>
        <fullName evidence="2">Uncharacterized protein</fullName>
    </submittedName>
</protein>
<sequence length="123" mass="13847">MNSSARAGEDGRFALRRRLGRHCDAGRVFVAVQLTARRHPLGQRLMNDVVVPESQPFADPFEREGELLFGVTGDRVSPAVRRIVWHGVLSLKGKELRHSQFVPKNTKKQSFSKGVKRRPTNTS</sequence>
<feature type="compositionally biased region" description="Basic residues" evidence="1">
    <location>
        <begin position="114"/>
        <end position="123"/>
    </location>
</feature>
<feature type="region of interest" description="Disordered" evidence="1">
    <location>
        <begin position="100"/>
        <end position="123"/>
    </location>
</feature>
<dbReference type="EMBL" id="QWDD01000003">
    <property type="protein sequence ID" value="RNJ48094.1"/>
    <property type="molecule type" value="Genomic_DNA"/>
</dbReference>
<dbReference type="AlphaFoldDB" id="A0A3M9XJF1"/>